<evidence type="ECO:0000256" key="4">
    <source>
        <dbReference type="ARBA" id="ARBA00023125"/>
    </source>
</evidence>
<feature type="region of interest" description="Disordered" evidence="7">
    <location>
        <begin position="154"/>
        <end position="179"/>
    </location>
</feature>
<feature type="compositionally biased region" description="Basic residues" evidence="7">
    <location>
        <begin position="70"/>
        <end position="81"/>
    </location>
</feature>
<dbReference type="PANTHER" id="PTHR11969">
    <property type="entry name" value="MAX DIMERIZATION, MAD"/>
    <property type="match status" value="1"/>
</dbReference>
<dbReference type="InterPro" id="IPR036638">
    <property type="entry name" value="HLH_DNA-bd_sf"/>
</dbReference>
<evidence type="ECO:0000313" key="9">
    <source>
        <dbReference type="EMBL" id="KAK1278334.1"/>
    </source>
</evidence>
<comment type="caution">
    <text evidence="9">The sequence shown here is derived from an EMBL/GenBank/DDBJ whole genome shotgun (WGS) entry which is preliminary data.</text>
</comment>
<evidence type="ECO:0000256" key="5">
    <source>
        <dbReference type="ARBA" id="ARBA00023163"/>
    </source>
</evidence>
<keyword evidence="10" id="KW-1185">Reference proteome</keyword>
<dbReference type="EMBL" id="JAUJYN010000002">
    <property type="protein sequence ID" value="KAK1278334.1"/>
    <property type="molecule type" value="Genomic_DNA"/>
</dbReference>
<proteinExistence type="inferred from homology"/>
<organism evidence="9 10">
    <name type="scientific">Acorus gramineus</name>
    <name type="common">Dwarf sweet flag</name>
    <dbReference type="NCBI Taxonomy" id="55184"/>
    <lineage>
        <taxon>Eukaryota</taxon>
        <taxon>Viridiplantae</taxon>
        <taxon>Streptophyta</taxon>
        <taxon>Embryophyta</taxon>
        <taxon>Tracheophyta</taxon>
        <taxon>Spermatophyta</taxon>
        <taxon>Magnoliopsida</taxon>
        <taxon>Liliopsida</taxon>
        <taxon>Acoraceae</taxon>
        <taxon>Acorus</taxon>
    </lineage>
</organism>
<evidence type="ECO:0000313" key="10">
    <source>
        <dbReference type="Proteomes" id="UP001179952"/>
    </source>
</evidence>
<name>A0AAV9BQD1_ACOGR</name>
<dbReference type="GO" id="GO:0046983">
    <property type="term" value="F:protein dimerization activity"/>
    <property type="evidence" value="ECO:0007669"/>
    <property type="project" value="InterPro"/>
</dbReference>
<feature type="domain" description="BHLH" evidence="8">
    <location>
        <begin position="89"/>
        <end position="140"/>
    </location>
</feature>
<evidence type="ECO:0000256" key="2">
    <source>
        <dbReference type="ARBA" id="ARBA00005510"/>
    </source>
</evidence>
<reference evidence="9" key="2">
    <citation type="submission" date="2023-06" db="EMBL/GenBank/DDBJ databases">
        <authorList>
            <person name="Ma L."/>
            <person name="Liu K.-W."/>
            <person name="Li Z."/>
            <person name="Hsiao Y.-Y."/>
            <person name="Qi Y."/>
            <person name="Fu T."/>
            <person name="Tang G."/>
            <person name="Zhang D."/>
            <person name="Sun W.-H."/>
            <person name="Liu D.-K."/>
            <person name="Li Y."/>
            <person name="Chen G.-Z."/>
            <person name="Liu X.-D."/>
            <person name="Liao X.-Y."/>
            <person name="Jiang Y.-T."/>
            <person name="Yu X."/>
            <person name="Hao Y."/>
            <person name="Huang J."/>
            <person name="Zhao X.-W."/>
            <person name="Ke S."/>
            <person name="Chen Y.-Y."/>
            <person name="Wu W.-L."/>
            <person name="Hsu J.-L."/>
            <person name="Lin Y.-F."/>
            <person name="Huang M.-D."/>
            <person name="Li C.-Y."/>
            <person name="Huang L."/>
            <person name="Wang Z.-W."/>
            <person name="Zhao X."/>
            <person name="Zhong W.-Y."/>
            <person name="Peng D.-H."/>
            <person name="Ahmad S."/>
            <person name="Lan S."/>
            <person name="Zhang J.-S."/>
            <person name="Tsai W.-C."/>
            <person name="Van De Peer Y."/>
            <person name="Liu Z.-J."/>
        </authorList>
    </citation>
    <scope>NUCLEOTIDE SEQUENCE</scope>
    <source>
        <strain evidence="9">SCP</strain>
        <tissue evidence="9">Leaves</tissue>
    </source>
</reference>
<keyword evidence="4" id="KW-0238">DNA-binding</keyword>
<evidence type="ECO:0000256" key="7">
    <source>
        <dbReference type="SAM" id="MobiDB-lite"/>
    </source>
</evidence>
<dbReference type="GO" id="GO:0000981">
    <property type="term" value="F:DNA-binding transcription factor activity, RNA polymerase II-specific"/>
    <property type="evidence" value="ECO:0007669"/>
    <property type="project" value="TreeGrafter"/>
</dbReference>
<evidence type="ECO:0000259" key="8">
    <source>
        <dbReference type="PROSITE" id="PS50888"/>
    </source>
</evidence>
<reference evidence="9" key="1">
    <citation type="journal article" date="2023" name="Nat. Commun.">
        <title>Diploid and tetraploid genomes of Acorus and the evolution of monocots.</title>
        <authorList>
            <person name="Ma L."/>
            <person name="Liu K.W."/>
            <person name="Li Z."/>
            <person name="Hsiao Y.Y."/>
            <person name="Qi Y."/>
            <person name="Fu T."/>
            <person name="Tang G.D."/>
            <person name="Zhang D."/>
            <person name="Sun W.H."/>
            <person name="Liu D.K."/>
            <person name="Li Y."/>
            <person name="Chen G.Z."/>
            <person name="Liu X.D."/>
            <person name="Liao X.Y."/>
            <person name="Jiang Y.T."/>
            <person name="Yu X."/>
            <person name="Hao Y."/>
            <person name="Huang J."/>
            <person name="Zhao X.W."/>
            <person name="Ke S."/>
            <person name="Chen Y.Y."/>
            <person name="Wu W.L."/>
            <person name="Hsu J.L."/>
            <person name="Lin Y.F."/>
            <person name="Huang M.D."/>
            <person name="Li C.Y."/>
            <person name="Huang L."/>
            <person name="Wang Z.W."/>
            <person name="Zhao X."/>
            <person name="Zhong W.Y."/>
            <person name="Peng D.H."/>
            <person name="Ahmad S."/>
            <person name="Lan S."/>
            <person name="Zhang J.S."/>
            <person name="Tsai W.C."/>
            <person name="Van de Peer Y."/>
            <person name="Liu Z.J."/>
        </authorList>
    </citation>
    <scope>NUCLEOTIDE SEQUENCE</scope>
    <source>
        <strain evidence="9">SCP</strain>
    </source>
</reference>
<dbReference type="Proteomes" id="UP001179952">
    <property type="component" value="Unassembled WGS sequence"/>
</dbReference>
<keyword evidence="3" id="KW-0805">Transcription regulation</keyword>
<dbReference type="GO" id="GO:0000978">
    <property type="term" value="F:RNA polymerase II cis-regulatory region sequence-specific DNA binding"/>
    <property type="evidence" value="ECO:0007669"/>
    <property type="project" value="TreeGrafter"/>
</dbReference>
<dbReference type="AlphaFoldDB" id="A0AAV9BQD1"/>
<comment type="subcellular location">
    <subcellularLocation>
        <location evidence="1">Nucleus</location>
    </subcellularLocation>
</comment>
<dbReference type="Gene3D" id="4.10.280.10">
    <property type="entry name" value="Helix-loop-helix DNA-binding domain"/>
    <property type="match status" value="1"/>
</dbReference>
<dbReference type="CDD" id="cd11448">
    <property type="entry name" value="bHLH_AtFAMA_like"/>
    <property type="match status" value="1"/>
</dbReference>
<dbReference type="SMART" id="SM00353">
    <property type="entry name" value="HLH"/>
    <property type="match status" value="1"/>
</dbReference>
<gene>
    <name evidence="9" type="ORF">QJS04_geneDACA019660</name>
</gene>
<protein>
    <submittedName>
        <fullName evidence="9">Transcription factor bHLH94</fullName>
    </submittedName>
</protein>
<dbReference type="PANTHER" id="PTHR11969:SF54">
    <property type="entry name" value="MAD-LIKE PROTEIN 1"/>
    <property type="match status" value="1"/>
</dbReference>
<dbReference type="Pfam" id="PF00010">
    <property type="entry name" value="HLH"/>
    <property type="match status" value="1"/>
</dbReference>
<dbReference type="PROSITE" id="PS50888">
    <property type="entry name" value="BHLH"/>
    <property type="match status" value="1"/>
</dbReference>
<evidence type="ECO:0000256" key="1">
    <source>
        <dbReference type="ARBA" id="ARBA00004123"/>
    </source>
</evidence>
<keyword evidence="6" id="KW-0539">Nucleus</keyword>
<accession>A0AAV9BQD1</accession>
<feature type="compositionally biased region" description="Low complexity" evidence="7">
    <location>
        <begin position="155"/>
        <end position="174"/>
    </location>
</feature>
<feature type="region of interest" description="Disordered" evidence="7">
    <location>
        <begin position="43"/>
        <end position="89"/>
    </location>
</feature>
<comment type="similarity">
    <text evidence="2">Belongs to the bHLH protein family.</text>
</comment>
<dbReference type="SUPFAM" id="SSF47459">
    <property type="entry name" value="HLH, helix-loop-helix DNA-binding domain"/>
    <property type="match status" value="1"/>
</dbReference>
<evidence type="ECO:0000256" key="6">
    <source>
        <dbReference type="ARBA" id="ARBA00023242"/>
    </source>
</evidence>
<keyword evidence="5" id="KW-0804">Transcription</keyword>
<dbReference type="GO" id="GO:0005634">
    <property type="term" value="C:nucleus"/>
    <property type="evidence" value="ECO:0007669"/>
    <property type="project" value="UniProtKB-SubCell"/>
</dbReference>
<sequence>MALETVVFNCNDLHSMVSSWAYEEDKTMESYMWWGTSTSPVGAPEEESWDVTRHTTSSPPPPSKMVVAGGRRKRRRTTKSSKNKEEVENQRMTHIAVERNRRRQMNDYLSVLRSLMPSSYAQRGDQASIIGGAINFVKELEHLLQSLEAQKCLNNNPTTTTNTTTTSSGVGSASPSPPPPQPFAGFFTYPQYSTYSVGGGAGDSAVAAADIEVTMVESHANVRVLSRRQPKQLLKMFVGLHNLRLTTLHLNVTTVHPMVLYSFSLKVEEDCQLTSVDEIATAVYQVLGKIQEESGYTN</sequence>
<dbReference type="InterPro" id="IPR011598">
    <property type="entry name" value="bHLH_dom"/>
</dbReference>
<dbReference type="FunFam" id="4.10.280.10:FF:000050">
    <property type="entry name" value="Basic helix-loop-helix transcription factor"/>
    <property type="match status" value="1"/>
</dbReference>
<evidence type="ECO:0000256" key="3">
    <source>
        <dbReference type="ARBA" id="ARBA00023015"/>
    </source>
</evidence>